<evidence type="ECO:0000313" key="1">
    <source>
        <dbReference type="EMBL" id="RQH48235.1"/>
    </source>
</evidence>
<dbReference type="Proteomes" id="UP000269154">
    <property type="component" value="Unassembled WGS sequence"/>
</dbReference>
<evidence type="ECO:0008006" key="3">
    <source>
        <dbReference type="Google" id="ProtNLM"/>
    </source>
</evidence>
<keyword evidence="2" id="KW-1185">Reference proteome</keyword>
<dbReference type="SUPFAM" id="SSF53850">
    <property type="entry name" value="Periplasmic binding protein-like II"/>
    <property type="match status" value="1"/>
</dbReference>
<evidence type="ECO:0000313" key="2">
    <source>
        <dbReference type="Proteomes" id="UP000269154"/>
    </source>
</evidence>
<accession>A0A3N6QRD2</accession>
<comment type="caution">
    <text evidence="1">The sequence shown here is derived from an EMBL/GenBank/DDBJ whole genome shotgun (WGS) entry which is preliminary data.</text>
</comment>
<dbReference type="Gene3D" id="3.40.190.10">
    <property type="entry name" value="Periplasmic binding protein-like II"/>
    <property type="match status" value="2"/>
</dbReference>
<gene>
    <name evidence="1" type="ORF">D5R40_07975</name>
</gene>
<protein>
    <recommendedName>
        <fullName evidence="3">Solute-binding protein family 3/N-terminal domain-containing protein</fullName>
    </recommendedName>
</protein>
<dbReference type="AlphaFoldDB" id="A0A3N6QRD2"/>
<dbReference type="RefSeq" id="WP_124146313.1">
    <property type="nucleotide sequence ID" value="NZ_CAWOKI010000149.1"/>
</dbReference>
<proteinExistence type="predicted"/>
<dbReference type="OrthoDB" id="422423at2"/>
<reference evidence="1 2" key="1">
    <citation type="journal article" date="2018" name="ACS Chem. Biol.">
        <title>Ketoreductase domain dysfunction expands chemodiversity: malyngamide biosynthesis in the cyanobacterium Okeania hirsuta.</title>
        <authorList>
            <person name="Moss N.A."/>
            <person name="Leao T."/>
            <person name="Rankin M."/>
            <person name="McCullough T.M."/>
            <person name="Qu P."/>
            <person name="Korobeynikov A."/>
            <person name="Smith J.L."/>
            <person name="Gerwick L."/>
            <person name="Gerwick W.H."/>
        </authorList>
    </citation>
    <scope>NUCLEOTIDE SEQUENCE [LARGE SCALE GENOMIC DNA]</scope>
    <source>
        <strain evidence="1 2">PAB10Feb10-1</strain>
    </source>
</reference>
<dbReference type="EMBL" id="RCBY01000031">
    <property type="protein sequence ID" value="RQH48235.1"/>
    <property type="molecule type" value="Genomic_DNA"/>
</dbReference>
<sequence>MNNKLIIIIFSIIFSLINPGVAQSQEVLQEIKQTGVLKVGMRKDAAPFGYVYGSKWEGICIELMNGFKKILEEKLNRNISIEKLEILLDEESEKGRHRSVANKRVHLECGPNTIRKNPPTGVIYSKRFFTTGKYLMMKPDRRLTVNPDGFMEGILIGVLNDSLTK</sequence>
<name>A0A3N6QRD2_9CYAN</name>
<organism evidence="1 2">
    <name type="scientific">Okeania hirsuta</name>
    <dbReference type="NCBI Taxonomy" id="1458930"/>
    <lineage>
        <taxon>Bacteria</taxon>
        <taxon>Bacillati</taxon>
        <taxon>Cyanobacteriota</taxon>
        <taxon>Cyanophyceae</taxon>
        <taxon>Oscillatoriophycideae</taxon>
        <taxon>Oscillatoriales</taxon>
        <taxon>Microcoleaceae</taxon>
        <taxon>Okeania</taxon>
    </lineage>
</organism>